<dbReference type="EMBL" id="JEXJ01000084">
    <property type="protein sequence ID" value="EXC46484.1"/>
    <property type="molecule type" value="Genomic_DNA"/>
</dbReference>
<accession>A0A009T4P2</accession>
<evidence type="ECO:0000313" key="4">
    <source>
        <dbReference type="Proteomes" id="UP000020735"/>
    </source>
</evidence>
<dbReference type="AlphaFoldDB" id="A0A009T4P2"/>
<evidence type="ECO:0000313" key="2">
    <source>
        <dbReference type="EMBL" id="EXC46330.1"/>
    </source>
</evidence>
<gene>
    <name evidence="3" type="ORF">J529_3405</name>
    <name evidence="2" type="ORF">J529_3450</name>
    <name evidence="1" type="ORF">J529_3519</name>
</gene>
<protein>
    <submittedName>
        <fullName evidence="2">Uncharacterized protein</fullName>
    </submittedName>
</protein>
<dbReference type="Proteomes" id="UP000020735">
    <property type="component" value="Unassembled WGS sequence"/>
</dbReference>
<comment type="caution">
    <text evidence="2">The sequence shown here is derived from an EMBL/GenBank/DDBJ whole genome shotgun (WGS) entry which is preliminary data.</text>
</comment>
<dbReference type="PATRIC" id="fig|1310630.3.peg.3314"/>
<organism evidence="2 4">
    <name type="scientific">Acinetobacter baumannii 99063</name>
    <dbReference type="NCBI Taxonomy" id="1310630"/>
    <lineage>
        <taxon>Bacteria</taxon>
        <taxon>Pseudomonadati</taxon>
        <taxon>Pseudomonadota</taxon>
        <taxon>Gammaproteobacteria</taxon>
        <taxon>Moraxellales</taxon>
        <taxon>Moraxellaceae</taxon>
        <taxon>Acinetobacter</taxon>
        <taxon>Acinetobacter calcoaceticus/baumannii complex</taxon>
    </lineage>
</organism>
<dbReference type="EMBL" id="JEXJ01000087">
    <property type="protein sequence ID" value="EXC46330.1"/>
    <property type="molecule type" value="Genomic_DNA"/>
</dbReference>
<sequence length="42" mass="4746">MKTLAHSVCLRRRTARPDDTECSADFGCSSVRITSFFLPAWI</sequence>
<dbReference type="EMBL" id="JEXJ01000091">
    <property type="protein sequence ID" value="EXC46175.1"/>
    <property type="molecule type" value="Genomic_DNA"/>
</dbReference>
<reference evidence="2 4" key="1">
    <citation type="submission" date="2014-02" db="EMBL/GenBank/DDBJ databases">
        <title>Comparative genomics and transcriptomics to identify genetic mechanisms underlying the emergence of carbapenem resistant Acinetobacter baumannii (CRAb).</title>
        <authorList>
            <person name="Harris A.D."/>
            <person name="Johnson K.J."/>
            <person name="George J."/>
            <person name="Shefchek K."/>
            <person name="Daugherty S.C."/>
            <person name="Parankush S."/>
            <person name="Sadzewicz L."/>
            <person name="Tallon L."/>
            <person name="Sengamalay N."/>
            <person name="Hazen T.H."/>
            <person name="Rasko D.A."/>
        </authorList>
    </citation>
    <scope>NUCLEOTIDE SEQUENCE [LARGE SCALE GENOMIC DNA]</scope>
    <source>
        <strain evidence="2 4">99063</strain>
    </source>
</reference>
<evidence type="ECO:0000313" key="1">
    <source>
        <dbReference type="EMBL" id="EXC46175.1"/>
    </source>
</evidence>
<evidence type="ECO:0000313" key="3">
    <source>
        <dbReference type="EMBL" id="EXC46484.1"/>
    </source>
</evidence>
<proteinExistence type="predicted"/>
<name>A0A009T4P2_ACIBA</name>